<protein>
    <submittedName>
        <fullName evidence="16">TonB-dependent receptor</fullName>
    </submittedName>
</protein>
<keyword evidence="3 11" id="KW-1134">Transmembrane beta strand</keyword>
<dbReference type="Pfam" id="PF07715">
    <property type="entry name" value="Plug"/>
    <property type="match status" value="1"/>
</dbReference>
<evidence type="ECO:0000256" key="1">
    <source>
        <dbReference type="ARBA" id="ARBA00004571"/>
    </source>
</evidence>
<evidence type="ECO:0000313" key="17">
    <source>
        <dbReference type="Proteomes" id="UP001139451"/>
    </source>
</evidence>
<evidence type="ECO:0000256" key="13">
    <source>
        <dbReference type="SAM" id="SignalP"/>
    </source>
</evidence>
<dbReference type="PANTHER" id="PTHR32552:SF81">
    <property type="entry name" value="TONB-DEPENDENT OUTER MEMBRANE RECEPTOR"/>
    <property type="match status" value="1"/>
</dbReference>
<evidence type="ECO:0000256" key="3">
    <source>
        <dbReference type="ARBA" id="ARBA00022452"/>
    </source>
</evidence>
<evidence type="ECO:0000259" key="14">
    <source>
        <dbReference type="Pfam" id="PF00593"/>
    </source>
</evidence>
<evidence type="ECO:0000313" key="16">
    <source>
        <dbReference type="EMBL" id="MCP3732614.1"/>
    </source>
</evidence>
<dbReference type="SUPFAM" id="SSF56935">
    <property type="entry name" value="Porins"/>
    <property type="match status" value="1"/>
</dbReference>
<evidence type="ECO:0000259" key="15">
    <source>
        <dbReference type="Pfam" id="PF07715"/>
    </source>
</evidence>
<name>A0A9X2HNN0_9SPHN</name>
<dbReference type="InterPro" id="IPR012910">
    <property type="entry name" value="Plug_dom"/>
</dbReference>
<evidence type="ECO:0000256" key="10">
    <source>
        <dbReference type="ARBA" id="ARBA00023237"/>
    </source>
</evidence>
<dbReference type="GO" id="GO:0009279">
    <property type="term" value="C:cell outer membrane"/>
    <property type="evidence" value="ECO:0007669"/>
    <property type="project" value="UniProtKB-SubCell"/>
</dbReference>
<reference evidence="16" key="1">
    <citation type="submission" date="2022-05" db="EMBL/GenBank/DDBJ databases">
        <title>Sphingomonas sp. strain MG17 Genome sequencing and assembly.</title>
        <authorList>
            <person name="Kim I."/>
        </authorList>
    </citation>
    <scope>NUCLEOTIDE SEQUENCE</scope>
    <source>
        <strain evidence="16">MG17</strain>
    </source>
</reference>
<gene>
    <name evidence="16" type="ORF">M9978_19500</name>
</gene>
<dbReference type="InterPro" id="IPR036942">
    <property type="entry name" value="Beta-barrel_TonB_sf"/>
</dbReference>
<keyword evidence="9 11" id="KW-0472">Membrane</keyword>
<dbReference type="GO" id="GO:0006826">
    <property type="term" value="P:iron ion transport"/>
    <property type="evidence" value="ECO:0007669"/>
    <property type="project" value="UniProtKB-KW"/>
</dbReference>
<keyword evidence="8 12" id="KW-0798">TonB box</keyword>
<keyword evidence="16" id="KW-0675">Receptor</keyword>
<proteinExistence type="inferred from homology"/>
<dbReference type="RefSeq" id="WP_254296197.1">
    <property type="nucleotide sequence ID" value="NZ_JAMLDX010000020.1"/>
</dbReference>
<evidence type="ECO:0000256" key="7">
    <source>
        <dbReference type="ARBA" id="ARBA00023065"/>
    </source>
</evidence>
<feature type="chain" id="PRO_5040744611" evidence="13">
    <location>
        <begin position="22"/>
        <end position="736"/>
    </location>
</feature>
<feature type="domain" description="TonB-dependent receptor plug" evidence="15">
    <location>
        <begin position="60"/>
        <end position="166"/>
    </location>
</feature>
<comment type="similarity">
    <text evidence="11 12">Belongs to the TonB-dependent receptor family.</text>
</comment>
<evidence type="ECO:0000256" key="2">
    <source>
        <dbReference type="ARBA" id="ARBA00022448"/>
    </source>
</evidence>
<accession>A0A9X2HNN0</accession>
<comment type="caution">
    <text evidence="16">The sequence shown here is derived from an EMBL/GenBank/DDBJ whole genome shotgun (WGS) entry which is preliminary data.</text>
</comment>
<evidence type="ECO:0000256" key="6">
    <source>
        <dbReference type="ARBA" id="ARBA00023004"/>
    </source>
</evidence>
<dbReference type="PANTHER" id="PTHR32552">
    <property type="entry name" value="FERRICHROME IRON RECEPTOR-RELATED"/>
    <property type="match status" value="1"/>
</dbReference>
<dbReference type="InterPro" id="IPR039426">
    <property type="entry name" value="TonB-dep_rcpt-like"/>
</dbReference>
<evidence type="ECO:0000256" key="9">
    <source>
        <dbReference type="ARBA" id="ARBA00023136"/>
    </source>
</evidence>
<keyword evidence="7" id="KW-0406">Ion transport</keyword>
<keyword evidence="2 11" id="KW-0813">Transport</keyword>
<dbReference type="EMBL" id="JAMLDX010000020">
    <property type="protein sequence ID" value="MCP3732614.1"/>
    <property type="molecule type" value="Genomic_DNA"/>
</dbReference>
<evidence type="ECO:0000256" key="12">
    <source>
        <dbReference type="RuleBase" id="RU003357"/>
    </source>
</evidence>
<keyword evidence="17" id="KW-1185">Reference proteome</keyword>
<dbReference type="Gene3D" id="2.40.170.20">
    <property type="entry name" value="TonB-dependent receptor, beta-barrel domain"/>
    <property type="match status" value="1"/>
</dbReference>
<dbReference type="Proteomes" id="UP001139451">
    <property type="component" value="Unassembled WGS sequence"/>
</dbReference>
<dbReference type="Pfam" id="PF00593">
    <property type="entry name" value="TonB_dep_Rec_b-barrel"/>
    <property type="match status" value="1"/>
</dbReference>
<sequence length="736" mass="78891">MRLPRALKAVALVGASAASIAASQAQEQTSPPEAASAAAQADPLFGDDIVVTAQKRSESVQKIPLAITAVGGEDLANRQVTSFESLAPSLPSVNFGKNVGFARIAIRGLGLDASVGGHEGRVAYHADGIYVGRPSSQLSTFFDISRVEVVRGPQGTLYGRNATAGAINVITNDPQDTFGGYAKLTVGNYGFFQEEGAVTGQVADGVAARFALTKTDRGGYGQNLVSGDDIDDEHSLAVRAKLKIEPSAGVTLLLSADYSYQDDAAFVYHFIGQGNPASQPRAVTLGGTVPADPRDTFADIPQTNERRNWGFGATLTVDIGQATLTSVTGYRDSLADVRGDHDGTRINVSTIQTLEQARQFSEELRLDGETGRLKWLIGGFYFNEKIYAQSKFGPVLAFNNAFLSRGLIFNGDLKTDAYAAFGQLDFEILDGLTLSAGLRYSHEKKFIDQRGAVELGMAATPGYTPGYTNFQKADVSFSSTTPRFNIQWSPTANLMFYATYAKGFKSGGFNLTGFAPAVRPEQLTDYEAGIKATLLSGAVRLNGSVFHYDYDDLQVQRILNAAAVVVNAATARVRGAEAEVTIRPVRGFELSGNVAYLDARFTSFASEDSARPTLGVLNLSGNRLPQAPEWTANLAAQYSLPVRSGTLRLRGEMAYTSQIFFSFYNRPEISQNGYAKYNGSVSYEASSGLTLSAWIKNIADRRTYSTTQVSSGFLGFPIMGTFDPPRTFGGSIGVSF</sequence>
<keyword evidence="6" id="KW-0408">Iron</keyword>
<evidence type="ECO:0000256" key="5">
    <source>
        <dbReference type="ARBA" id="ARBA00022692"/>
    </source>
</evidence>
<evidence type="ECO:0000256" key="4">
    <source>
        <dbReference type="ARBA" id="ARBA00022496"/>
    </source>
</evidence>
<keyword evidence="13" id="KW-0732">Signal</keyword>
<evidence type="ECO:0000256" key="8">
    <source>
        <dbReference type="ARBA" id="ARBA00023077"/>
    </source>
</evidence>
<dbReference type="CDD" id="cd01347">
    <property type="entry name" value="ligand_gated_channel"/>
    <property type="match status" value="1"/>
</dbReference>
<feature type="signal peptide" evidence="13">
    <location>
        <begin position="1"/>
        <end position="21"/>
    </location>
</feature>
<keyword evidence="10 11" id="KW-0998">Cell outer membrane</keyword>
<feature type="domain" description="TonB-dependent receptor-like beta-barrel" evidence="14">
    <location>
        <begin position="266"/>
        <end position="698"/>
    </location>
</feature>
<keyword evidence="4" id="KW-0410">Iron transport</keyword>
<keyword evidence="5 11" id="KW-0812">Transmembrane</keyword>
<dbReference type="InterPro" id="IPR000531">
    <property type="entry name" value="Beta-barrel_TonB"/>
</dbReference>
<evidence type="ECO:0000256" key="11">
    <source>
        <dbReference type="PROSITE-ProRule" id="PRU01360"/>
    </source>
</evidence>
<organism evidence="16 17">
    <name type="scientific">Sphingomonas tagetis</name>
    <dbReference type="NCBI Taxonomy" id="2949092"/>
    <lineage>
        <taxon>Bacteria</taxon>
        <taxon>Pseudomonadati</taxon>
        <taxon>Pseudomonadota</taxon>
        <taxon>Alphaproteobacteria</taxon>
        <taxon>Sphingomonadales</taxon>
        <taxon>Sphingomonadaceae</taxon>
        <taxon>Sphingomonas</taxon>
    </lineage>
</organism>
<dbReference type="PROSITE" id="PS52016">
    <property type="entry name" value="TONB_DEPENDENT_REC_3"/>
    <property type="match status" value="1"/>
</dbReference>
<comment type="subcellular location">
    <subcellularLocation>
        <location evidence="1 11">Cell outer membrane</location>
        <topology evidence="1 11">Multi-pass membrane protein</topology>
    </subcellularLocation>
</comment>
<dbReference type="AlphaFoldDB" id="A0A9X2HNN0"/>